<proteinExistence type="predicted"/>
<dbReference type="EMBL" id="JAATLM010000001">
    <property type="protein sequence ID" value="NIZ68877.1"/>
    <property type="molecule type" value="Genomic_DNA"/>
</dbReference>
<evidence type="ECO:0000313" key="2">
    <source>
        <dbReference type="Proteomes" id="UP000778951"/>
    </source>
</evidence>
<accession>A0A968GEP0</accession>
<reference evidence="1" key="1">
    <citation type="submission" date="2020-03" db="EMBL/GenBank/DDBJ databases">
        <title>Spirochaetal bacteria isolated from arthropods constitute a novel genus Entomospira genus novum within the order Spirochaetales.</title>
        <authorList>
            <person name="Grana-Miraglia L."/>
            <person name="Sikutova S."/>
            <person name="Fingerle V."/>
            <person name="Sing A."/>
            <person name="Castillo-Ramirez S."/>
            <person name="Margos G."/>
            <person name="Rudolf I."/>
        </authorList>
    </citation>
    <scope>NUCLEOTIDE SEQUENCE</scope>
    <source>
        <strain evidence="1">BR149</strain>
    </source>
</reference>
<organism evidence="1 2">
    <name type="scientific">Entomospira culicis</name>
    <dbReference type="NCBI Taxonomy" id="2719989"/>
    <lineage>
        <taxon>Bacteria</taxon>
        <taxon>Pseudomonadati</taxon>
        <taxon>Spirochaetota</taxon>
        <taxon>Spirochaetia</taxon>
        <taxon>Spirochaetales</taxon>
        <taxon>Spirochaetaceae</taxon>
        <taxon>Entomospira</taxon>
    </lineage>
</organism>
<keyword evidence="2" id="KW-1185">Reference proteome</keyword>
<name>A0A968GEP0_9SPIO</name>
<sequence length="186" mass="20063">MMMVSALVFVGATSASAIGLGVVFGGSASWNGWGGSWGAGFSLGVGSLEDVDWELAVRASGGNGRFWVGLDLDWHLYQYNFTDWVAFYVGVGPYVGLAFGSKDSWYNPVTGKNEKYGGYFGLDVGARVPVGFRFMLADMFDIWIAFVPNVGLGMTFYNKDYYGNKGSNSFGIGGGIGGEIGFRFWF</sequence>
<comment type="caution">
    <text evidence="1">The sequence shown here is derived from an EMBL/GenBank/DDBJ whole genome shotgun (WGS) entry which is preliminary data.</text>
</comment>
<dbReference type="RefSeq" id="WP_167694991.1">
    <property type="nucleotide sequence ID" value="NZ_CP118181.1"/>
</dbReference>
<evidence type="ECO:0000313" key="1">
    <source>
        <dbReference type="EMBL" id="NIZ68877.1"/>
    </source>
</evidence>
<dbReference type="Proteomes" id="UP000778951">
    <property type="component" value="Unassembled WGS sequence"/>
</dbReference>
<dbReference type="AlphaFoldDB" id="A0A968GEP0"/>
<gene>
    <name evidence="1" type="ORF">HCT48_01405</name>
</gene>
<protein>
    <submittedName>
        <fullName evidence="1">Uncharacterized protein</fullName>
    </submittedName>
</protein>